<dbReference type="SMART" id="SM00973">
    <property type="entry name" value="Sec63"/>
    <property type="match status" value="1"/>
</dbReference>
<evidence type="ECO:0000259" key="12">
    <source>
        <dbReference type="PROSITE" id="PS51194"/>
    </source>
</evidence>
<dbReference type="OrthoDB" id="5575at2759"/>
<evidence type="ECO:0000256" key="1">
    <source>
        <dbReference type="ARBA" id="ARBA00010140"/>
    </source>
</evidence>
<comment type="catalytic activity">
    <reaction evidence="8">
        <text>Couples ATP hydrolysis with the unwinding of duplex DNA by translocating in the 3'-5' direction.</text>
        <dbReference type="EC" id="5.6.2.4"/>
    </reaction>
</comment>
<comment type="caution">
    <text evidence="13">The sequence shown here is derived from an EMBL/GenBank/DDBJ whole genome shotgun (WGS) entry which is preliminary data.</text>
</comment>
<dbReference type="PANTHER" id="PTHR47835:SF3">
    <property type="entry name" value="HELICASE FOR MEIOSIS 1"/>
    <property type="match status" value="1"/>
</dbReference>
<comment type="similarity">
    <text evidence="1">Belongs to the helicase family. SKI2 subfamily.</text>
</comment>
<dbReference type="EC" id="5.6.2.4" evidence="9"/>
<dbReference type="Pfam" id="PF00270">
    <property type="entry name" value="DEAD"/>
    <property type="match status" value="1"/>
</dbReference>
<proteinExistence type="inferred from homology"/>
<dbReference type="SMART" id="SM00490">
    <property type="entry name" value="HELICc"/>
    <property type="match status" value="1"/>
</dbReference>
<evidence type="ECO:0000256" key="10">
    <source>
        <dbReference type="ARBA" id="ARBA00048988"/>
    </source>
</evidence>
<feature type="domain" description="Helicase ATP-binding" evidence="11">
    <location>
        <begin position="92"/>
        <end position="305"/>
    </location>
</feature>
<dbReference type="SUPFAM" id="SSF158702">
    <property type="entry name" value="Sec63 N-terminal domain-like"/>
    <property type="match status" value="2"/>
</dbReference>
<dbReference type="InterPro" id="IPR027417">
    <property type="entry name" value="P-loop_NTPase"/>
</dbReference>
<dbReference type="GO" id="GO:0016787">
    <property type="term" value="F:hydrolase activity"/>
    <property type="evidence" value="ECO:0007669"/>
    <property type="project" value="UniProtKB-KW"/>
</dbReference>
<reference evidence="13" key="1">
    <citation type="submission" date="2013-04" db="EMBL/GenBank/DDBJ databases">
        <authorList>
            <person name="Qu J."/>
            <person name="Murali S.C."/>
            <person name="Bandaranaike D."/>
            <person name="Bellair M."/>
            <person name="Blankenburg K."/>
            <person name="Chao H."/>
            <person name="Dinh H."/>
            <person name="Doddapaneni H."/>
            <person name="Downs B."/>
            <person name="Dugan-Rocha S."/>
            <person name="Elkadiri S."/>
            <person name="Gnanaolivu R.D."/>
            <person name="Hernandez B."/>
            <person name="Javaid M."/>
            <person name="Jayaseelan J.C."/>
            <person name="Lee S."/>
            <person name="Li M."/>
            <person name="Ming W."/>
            <person name="Munidasa M."/>
            <person name="Muniz J."/>
            <person name="Nguyen L."/>
            <person name="Ongeri F."/>
            <person name="Osuji N."/>
            <person name="Pu L.-L."/>
            <person name="Puazo M."/>
            <person name="Qu C."/>
            <person name="Quiroz J."/>
            <person name="Raj R."/>
            <person name="Weissenberger G."/>
            <person name="Xin Y."/>
            <person name="Zou X."/>
            <person name="Han Y."/>
            <person name="Richards S."/>
            <person name="Worley K."/>
            <person name="Muzny D."/>
            <person name="Gibbs R."/>
        </authorList>
    </citation>
    <scope>NUCLEOTIDE SEQUENCE</scope>
    <source>
        <strain evidence="13">Sampled in the wild</strain>
    </source>
</reference>
<comment type="catalytic activity">
    <reaction evidence="10">
        <text>ATP + H2O = ADP + phosphate + H(+)</text>
        <dbReference type="Rhea" id="RHEA:13065"/>
        <dbReference type="ChEBI" id="CHEBI:15377"/>
        <dbReference type="ChEBI" id="CHEBI:15378"/>
        <dbReference type="ChEBI" id="CHEBI:30616"/>
        <dbReference type="ChEBI" id="CHEBI:43474"/>
        <dbReference type="ChEBI" id="CHEBI:456216"/>
        <dbReference type="EC" id="5.6.2.4"/>
    </reaction>
</comment>
<dbReference type="GO" id="GO:0005524">
    <property type="term" value="F:ATP binding"/>
    <property type="evidence" value="ECO:0007669"/>
    <property type="project" value="UniProtKB-KW"/>
</dbReference>
<keyword evidence="3" id="KW-0378">Hydrolase</keyword>
<dbReference type="GO" id="GO:0043138">
    <property type="term" value="F:3'-5' DNA helicase activity"/>
    <property type="evidence" value="ECO:0007669"/>
    <property type="project" value="UniProtKB-EC"/>
</dbReference>
<keyword evidence="2" id="KW-0547">Nucleotide-binding</keyword>
<evidence type="ECO:0000256" key="8">
    <source>
        <dbReference type="ARBA" id="ARBA00034617"/>
    </source>
</evidence>
<dbReference type="InterPro" id="IPR001650">
    <property type="entry name" value="Helicase_C-like"/>
</dbReference>
<keyword evidence="7" id="KW-0469">Meiosis</keyword>
<dbReference type="InterPro" id="IPR004179">
    <property type="entry name" value="Sec63-dom"/>
</dbReference>
<keyword evidence="6" id="KW-0413">Isomerase</keyword>
<dbReference type="Pfam" id="PF00271">
    <property type="entry name" value="Helicase_C"/>
    <property type="match status" value="1"/>
</dbReference>
<organism evidence="13 14">
    <name type="scientific">Ladona fulva</name>
    <name type="common">Scarce chaser dragonfly</name>
    <name type="synonym">Libellula fulva</name>
    <dbReference type="NCBI Taxonomy" id="123851"/>
    <lineage>
        <taxon>Eukaryota</taxon>
        <taxon>Metazoa</taxon>
        <taxon>Ecdysozoa</taxon>
        <taxon>Arthropoda</taxon>
        <taxon>Hexapoda</taxon>
        <taxon>Insecta</taxon>
        <taxon>Pterygota</taxon>
        <taxon>Palaeoptera</taxon>
        <taxon>Odonata</taxon>
        <taxon>Epiprocta</taxon>
        <taxon>Anisoptera</taxon>
        <taxon>Libelluloidea</taxon>
        <taxon>Libellulidae</taxon>
        <taxon>Ladona</taxon>
    </lineage>
</organism>
<evidence type="ECO:0000313" key="14">
    <source>
        <dbReference type="Proteomes" id="UP000792457"/>
    </source>
</evidence>
<evidence type="ECO:0000259" key="11">
    <source>
        <dbReference type="PROSITE" id="PS51192"/>
    </source>
</evidence>
<feature type="non-terminal residue" evidence="13">
    <location>
        <position position="964"/>
    </location>
</feature>
<name>A0A8K0JWQ6_LADFU</name>
<dbReference type="PROSITE" id="PS51194">
    <property type="entry name" value="HELICASE_CTER"/>
    <property type="match status" value="1"/>
</dbReference>
<accession>A0A8K0JWQ6</accession>
<reference evidence="13" key="2">
    <citation type="submission" date="2017-10" db="EMBL/GenBank/DDBJ databases">
        <title>Ladona fulva Genome sequencing and assembly.</title>
        <authorList>
            <person name="Murali S."/>
            <person name="Richards S."/>
            <person name="Bandaranaike D."/>
            <person name="Bellair M."/>
            <person name="Blankenburg K."/>
            <person name="Chao H."/>
            <person name="Dinh H."/>
            <person name="Doddapaneni H."/>
            <person name="Dugan-Rocha S."/>
            <person name="Elkadiri S."/>
            <person name="Gnanaolivu R."/>
            <person name="Hernandez B."/>
            <person name="Skinner E."/>
            <person name="Javaid M."/>
            <person name="Lee S."/>
            <person name="Li M."/>
            <person name="Ming W."/>
            <person name="Munidasa M."/>
            <person name="Muniz J."/>
            <person name="Nguyen L."/>
            <person name="Hughes D."/>
            <person name="Osuji N."/>
            <person name="Pu L.-L."/>
            <person name="Puazo M."/>
            <person name="Qu C."/>
            <person name="Quiroz J."/>
            <person name="Raj R."/>
            <person name="Weissenberger G."/>
            <person name="Xin Y."/>
            <person name="Zou X."/>
            <person name="Han Y."/>
            <person name="Worley K."/>
            <person name="Muzny D."/>
            <person name="Gibbs R."/>
        </authorList>
    </citation>
    <scope>NUCLEOTIDE SEQUENCE</scope>
    <source>
        <strain evidence="13">Sampled in the wild</strain>
    </source>
</reference>
<keyword evidence="4" id="KW-0347">Helicase</keyword>
<evidence type="ECO:0000256" key="4">
    <source>
        <dbReference type="ARBA" id="ARBA00022806"/>
    </source>
</evidence>
<evidence type="ECO:0000256" key="9">
    <source>
        <dbReference type="ARBA" id="ARBA00034808"/>
    </source>
</evidence>
<evidence type="ECO:0000256" key="7">
    <source>
        <dbReference type="ARBA" id="ARBA00023254"/>
    </source>
</evidence>
<dbReference type="InterPro" id="IPR011545">
    <property type="entry name" value="DEAD/DEAH_box_helicase_dom"/>
</dbReference>
<keyword evidence="5" id="KW-0067">ATP-binding</keyword>
<dbReference type="SMART" id="SM00487">
    <property type="entry name" value="DEXDc"/>
    <property type="match status" value="1"/>
</dbReference>
<dbReference type="GO" id="GO:0007131">
    <property type="term" value="P:reciprocal meiotic recombination"/>
    <property type="evidence" value="ECO:0007669"/>
    <property type="project" value="UniProtKB-ARBA"/>
</dbReference>
<evidence type="ECO:0000256" key="5">
    <source>
        <dbReference type="ARBA" id="ARBA00022840"/>
    </source>
</evidence>
<dbReference type="GO" id="GO:0003676">
    <property type="term" value="F:nucleic acid binding"/>
    <property type="evidence" value="ECO:0007669"/>
    <property type="project" value="InterPro"/>
</dbReference>
<evidence type="ECO:0000256" key="3">
    <source>
        <dbReference type="ARBA" id="ARBA00022801"/>
    </source>
</evidence>
<protein>
    <recommendedName>
        <fullName evidence="9">DNA 3'-5' helicase</fullName>
        <ecNumber evidence="9">5.6.2.4</ecNumber>
    </recommendedName>
</protein>
<dbReference type="Gene3D" id="1.10.3380.10">
    <property type="entry name" value="Sec63 N-terminal domain-like domain"/>
    <property type="match status" value="2"/>
</dbReference>
<dbReference type="Gene3D" id="3.40.50.300">
    <property type="entry name" value="P-loop containing nucleotide triphosphate hydrolases"/>
    <property type="match status" value="2"/>
</dbReference>
<dbReference type="AlphaFoldDB" id="A0A8K0JWQ6"/>
<dbReference type="EMBL" id="KZ308183">
    <property type="protein sequence ID" value="KAG8224071.1"/>
    <property type="molecule type" value="Genomic_DNA"/>
</dbReference>
<dbReference type="PROSITE" id="PS51192">
    <property type="entry name" value="HELICASE_ATP_BIND_1"/>
    <property type="match status" value="1"/>
</dbReference>
<feature type="domain" description="Helicase C-terminal" evidence="12">
    <location>
        <begin position="343"/>
        <end position="524"/>
    </location>
</feature>
<sequence length="964" mass="110125">MKFIFEEFLGQWKERSDAGKLNLSFVELLDFSFKQVFSLSRMLNSNCDDHYNSTEDMSTSYGFRSISEIPEKYRHIFFAYPHFNAVQSKVMNDILYCEKSLVVAAPTGSGKTALFELAIISLLIKIDEKDYNGDFKIVYIAPIKALCSERYQEWIEKFSPFGLRVLEITGDTDSSDYNQLQNFNIVITTPEKWDSLTRKWKDNKPLMQAVKLILIDEVHLVGDESRGPTLEAIVSRLKTVKGMMLHNLRMRKATMYLKQEDGSSSESLLIEDFSDTPVRFIAVSACIPNIEDVARWLGESNSPAVFYQIGEEMRPVKLKKIVLGYNCAENWSPFRFSITLMYKLKNVLLSYSDGKPSLIFCSTRKGVMQVCSVLFKELAFHFTQEQREKLFFAANQLDEKKQKDFIMAGIGYHHAGMPPKDRYLVEDLFRTGFLPILVATSTLAMGVNLPAHLVVIMSTDQFVNGVYQEYSESQILQMIGRAGRPQFDTTAVAVIMTKNSRKVQGSETLIDLIQQISKSSEFSDIQVRVNERKHLNTLNKNRGHECIRYPITGRIKTREQKINIHYERLVEGREILESSLHRHLTEHLNAEVVLHTVTDVAVAMDWIRSTFLYVCAVRRPAHYSLANGSTTTHKIESKLQGSETLIDLIQQISKSSEFSDIQVRVNERKHLNTLNKNRGHECIRYPITGRIKTREQKINVLIQATFGCLQIQDHSLLQESLKILRIGQRVSFSQYVLNCLVKDGKTKIYRLVLSTLKLTKCFTRRLWEDSIFIARQLDGIGAVYAGLLAASGKTSFSALREANPRDIERILNKAPPFGNDLKDTVNCLPQYQISVEMENDDIVFKVSMVNADYLRMYSQFDRNSSVTLVVGDSSSNTLLLTENFSDNFILNSGTVVKTINLKKYEGIKEIKVHLINSKWVGLDVETSKDMRLNYNSQQSVKDYLQQFAFSQASSQGLNTQCSRN</sequence>
<dbReference type="InterPro" id="IPR014001">
    <property type="entry name" value="Helicase_ATP-bd"/>
</dbReference>
<dbReference type="Pfam" id="PF02889">
    <property type="entry name" value="Sec63"/>
    <property type="match status" value="2"/>
</dbReference>
<gene>
    <name evidence="13" type="ORF">J437_LFUL001148</name>
</gene>
<evidence type="ECO:0000256" key="2">
    <source>
        <dbReference type="ARBA" id="ARBA00022741"/>
    </source>
</evidence>
<dbReference type="Proteomes" id="UP000792457">
    <property type="component" value="Unassembled WGS sequence"/>
</dbReference>
<dbReference type="InterPro" id="IPR052247">
    <property type="entry name" value="Meiotic_Crossover_Helicase"/>
</dbReference>
<evidence type="ECO:0000313" key="13">
    <source>
        <dbReference type="EMBL" id="KAG8224071.1"/>
    </source>
</evidence>
<dbReference type="CDD" id="cd18795">
    <property type="entry name" value="SF2_C_Ski2"/>
    <property type="match status" value="1"/>
</dbReference>
<evidence type="ECO:0000256" key="6">
    <source>
        <dbReference type="ARBA" id="ARBA00023235"/>
    </source>
</evidence>
<dbReference type="SUPFAM" id="SSF52540">
    <property type="entry name" value="P-loop containing nucleoside triphosphate hydrolases"/>
    <property type="match status" value="1"/>
</dbReference>
<dbReference type="FunFam" id="3.40.50.300:FF:001076">
    <property type="entry name" value="ATP-dependent DNA helicase MER3"/>
    <property type="match status" value="1"/>
</dbReference>
<dbReference type="PANTHER" id="PTHR47835">
    <property type="entry name" value="HFM1, ATP DEPENDENT DNA HELICASE HOMOLOG"/>
    <property type="match status" value="1"/>
</dbReference>
<keyword evidence="14" id="KW-1185">Reference proteome</keyword>